<keyword evidence="3" id="KW-1185">Reference proteome</keyword>
<comment type="caution">
    <text evidence="2">The sequence shown here is derived from an EMBL/GenBank/DDBJ whole genome shotgun (WGS) entry which is preliminary data.</text>
</comment>
<gene>
    <name evidence="2" type="ORF">BDP27DRAFT_765682</name>
</gene>
<organism evidence="2 3">
    <name type="scientific">Rhodocollybia butyracea</name>
    <dbReference type="NCBI Taxonomy" id="206335"/>
    <lineage>
        <taxon>Eukaryota</taxon>
        <taxon>Fungi</taxon>
        <taxon>Dikarya</taxon>
        <taxon>Basidiomycota</taxon>
        <taxon>Agaricomycotina</taxon>
        <taxon>Agaricomycetes</taxon>
        <taxon>Agaricomycetidae</taxon>
        <taxon>Agaricales</taxon>
        <taxon>Marasmiineae</taxon>
        <taxon>Omphalotaceae</taxon>
        <taxon>Rhodocollybia</taxon>
    </lineage>
</organism>
<accession>A0A9P5PTJ6</accession>
<name>A0A9P5PTJ6_9AGAR</name>
<dbReference type="AlphaFoldDB" id="A0A9P5PTJ6"/>
<evidence type="ECO:0000313" key="2">
    <source>
        <dbReference type="EMBL" id="KAF9068917.1"/>
    </source>
</evidence>
<evidence type="ECO:0000256" key="1">
    <source>
        <dbReference type="SAM" id="MobiDB-lite"/>
    </source>
</evidence>
<reference evidence="2" key="1">
    <citation type="submission" date="2020-11" db="EMBL/GenBank/DDBJ databases">
        <authorList>
            <consortium name="DOE Joint Genome Institute"/>
            <person name="Ahrendt S."/>
            <person name="Riley R."/>
            <person name="Andreopoulos W."/>
            <person name="Labutti K."/>
            <person name="Pangilinan J."/>
            <person name="Ruiz-Duenas F.J."/>
            <person name="Barrasa J.M."/>
            <person name="Sanchez-Garcia M."/>
            <person name="Camarero S."/>
            <person name="Miyauchi S."/>
            <person name="Serrano A."/>
            <person name="Linde D."/>
            <person name="Babiker R."/>
            <person name="Drula E."/>
            <person name="Ayuso-Fernandez I."/>
            <person name="Pacheco R."/>
            <person name="Padilla G."/>
            <person name="Ferreira P."/>
            <person name="Barriuso J."/>
            <person name="Kellner H."/>
            <person name="Castanera R."/>
            <person name="Alfaro M."/>
            <person name="Ramirez L."/>
            <person name="Pisabarro A.G."/>
            <person name="Kuo A."/>
            <person name="Tritt A."/>
            <person name="Lipzen A."/>
            <person name="He G."/>
            <person name="Yan M."/>
            <person name="Ng V."/>
            <person name="Cullen D."/>
            <person name="Martin F."/>
            <person name="Rosso M.-N."/>
            <person name="Henrissat B."/>
            <person name="Hibbett D."/>
            <person name="Martinez A.T."/>
            <person name="Grigoriev I.V."/>
        </authorList>
    </citation>
    <scope>NUCLEOTIDE SEQUENCE</scope>
    <source>
        <strain evidence="2">AH 40177</strain>
    </source>
</reference>
<protein>
    <submittedName>
        <fullName evidence="2">Uncharacterized protein</fullName>
    </submittedName>
</protein>
<dbReference type="Proteomes" id="UP000772434">
    <property type="component" value="Unassembled WGS sequence"/>
</dbReference>
<dbReference type="OrthoDB" id="3068557at2759"/>
<feature type="compositionally biased region" description="Basic and acidic residues" evidence="1">
    <location>
        <begin position="60"/>
        <end position="70"/>
    </location>
</feature>
<evidence type="ECO:0000313" key="3">
    <source>
        <dbReference type="Proteomes" id="UP000772434"/>
    </source>
</evidence>
<proteinExistence type="predicted"/>
<sequence length="150" mass="17186">MVMDPRREMEDVYRCLRILGIYEKRYQIAGRMRDILIEIVAAQPVEVQFGSNLGSRTKKREREDQGENRHTMTPTAVHASESDESNGFFVPSSYRDALSRFSKQQCTTFFLVTTAIFLFSYPPAQTAAQAEFLDPPMSSTAHDQVMPRLQ</sequence>
<dbReference type="EMBL" id="JADNRY010000056">
    <property type="protein sequence ID" value="KAF9068917.1"/>
    <property type="molecule type" value="Genomic_DNA"/>
</dbReference>
<feature type="region of interest" description="Disordered" evidence="1">
    <location>
        <begin position="52"/>
        <end position="83"/>
    </location>
</feature>